<proteinExistence type="predicted"/>
<dbReference type="Proteomes" id="UP001589776">
    <property type="component" value="Unassembled WGS sequence"/>
</dbReference>
<dbReference type="RefSeq" id="WP_377471994.1">
    <property type="nucleotide sequence ID" value="NZ_JBHLWN010000076.1"/>
</dbReference>
<dbReference type="InterPro" id="IPR029024">
    <property type="entry name" value="TerB-like"/>
</dbReference>
<accession>A0ABV6DPN1</accession>
<gene>
    <name evidence="1" type="ORF">ACFFK0_19465</name>
</gene>
<dbReference type="Gene3D" id="1.10.3680.10">
    <property type="entry name" value="TerB-like"/>
    <property type="match status" value="1"/>
</dbReference>
<dbReference type="EMBL" id="JBHLWN010000076">
    <property type="protein sequence ID" value="MFC0214605.1"/>
    <property type="molecule type" value="Genomic_DNA"/>
</dbReference>
<reference evidence="1 2" key="1">
    <citation type="submission" date="2024-09" db="EMBL/GenBank/DDBJ databases">
        <authorList>
            <person name="Sun Q."/>
            <person name="Mori K."/>
        </authorList>
    </citation>
    <scope>NUCLEOTIDE SEQUENCE [LARGE SCALE GENOMIC DNA]</scope>
    <source>
        <strain evidence="1 2">CCM 7759</strain>
    </source>
</reference>
<dbReference type="SUPFAM" id="SSF158682">
    <property type="entry name" value="TerB-like"/>
    <property type="match status" value="1"/>
</dbReference>
<organism evidence="1 2">
    <name type="scientific">Paenibacillus chartarius</name>
    <dbReference type="NCBI Taxonomy" id="747481"/>
    <lineage>
        <taxon>Bacteria</taxon>
        <taxon>Bacillati</taxon>
        <taxon>Bacillota</taxon>
        <taxon>Bacilli</taxon>
        <taxon>Bacillales</taxon>
        <taxon>Paenibacillaceae</taxon>
        <taxon>Paenibacillus</taxon>
    </lineage>
</organism>
<comment type="caution">
    <text evidence="1">The sequence shown here is derived from an EMBL/GenBank/DDBJ whole genome shotgun (WGS) entry which is preliminary data.</text>
</comment>
<name>A0ABV6DPN1_9BACL</name>
<keyword evidence="2" id="KW-1185">Reference proteome</keyword>
<sequence>MFLHLLDNDEHKAAFLELANLVTKVDGYVNKKEKMYLKAFRAEMNLPEPEHEQYADRSVADIIGGIDNELVRHIMFTEILIMTFSDGDYNDSEKQIVTEIREHLGISADKYDAFLNWVKRHGELQIQGMQLIMGI</sequence>
<evidence type="ECO:0000313" key="2">
    <source>
        <dbReference type="Proteomes" id="UP001589776"/>
    </source>
</evidence>
<evidence type="ECO:0000313" key="1">
    <source>
        <dbReference type="EMBL" id="MFC0214605.1"/>
    </source>
</evidence>
<protein>
    <submittedName>
        <fullName evidence="1">TerB family tellurite resistance protein</fullName>
    </submittedName>
</protein>